<keyword evidence="1" id="KW-0732">Signal</keyword>
<gene>
    <name evidence="2" type="ORF">Pflav_015770</name>
</gene>
<feature type="signal peptide" evidence="1">
    <location>
        <begin position="1"/>
        <end position="20"/>
    </location>
</feature>
<reference evidence="2 3" key="2">
    <citation type="submission" date="2020-03" db="EMBL/GenBank/DDBJ databases">
        <authorList>
            <person name="Ichikawa N."/>
            <person name="Kimura A."/>
            <person name="Kitahashi Y."/>
            <person name="Uohara A."/>
        </authorList>
    </citation>
    <scope>NUCLEOTIDE SEQUENCE [LARGE SCALE GENOMIC DNA]</scope>
    <source>
        <strain evidence="2 3">NBRC 107702</strain>
    </source>
</reference>
<sequence>MERVSIRPAVGIALASAVLAIGCSAGRPTTSSPESPPGTSLAADATTTAIDRLKAGTAFIDQVSFAATVVITDGELTFEARTDNVNKRAAVTVTTPANVTQIRMIGDAVYLASDPPLSTAPKGWMILDPAKVPASFAPSFDRGKNDPGGSARLINAITSAQVTGSEVSGTIDLVKIGTGNGISFRFDPGSTVPDSARRQEFRAALDSQGRLTSFAVLGSQGVPRARLEYRGFGTAVTVSRPPAAVPAPDTVYPLLGLR</sequence>
<feature type="chain" id="PRO_5038864488" description="LppX_LprAFG lipoprotein" evidence="1">
    <location>
        <begin position="21"/>
        <end position="258"/>
    </location>
</feature>
<protein>
    <recommendedName>
        <fullName evidence="4">LppX_LprAFG lipoprotein</fullName>
    </recommendedName>
</protein>
<dbReference type="AlphaFoldDB" id="A0A6F8XMZ0"/>
<accession>A0A6F8XMZ0</accession>
<name>A0A6F8XMZ0_9ACTN</name>
<keyword evidence="3" id="KW-1185">Reference proteome</keyword>
<dbReference type="PROSITE" id="PS51257">
    <property type="entry name" value="PROKAR_LIPOPROTEIN"/>
    <property type="match status" value="1"/>
</dbReference>
<organism evidence="2 3">
    <name type="scientific">Phytohabitans flavus</name>
    <dbReference type="NCBI Taxonomy" id="1076124"/>
    <lineage>
        <taxon>Bacteria</taxon>
        <taxon>Bacillati</taxon>
        <taxon>Actinomycetota</taxon>
        <taxon>Actinomycetes</taxon>
        <taxon>Micromonosporales</taxon>
        <taxon>Micromonosporaceae</taxon>
    </lineage>
</organism>
<dbReference type="Proteomes" id="UP000502508">
    <property type="component" value="Chromosome"/>
</dbReference>
<dbReference type="RefSeq" id="WP_173034806.1">
    <property type="nucleotide sequence ID" value="NZ_AP022870.1"/>
</dbReference>
<proteinExistence type="predicted"/>
<evidence type="ECO:0000313" key="2">
    <source>
        <dbReference type="EMBL" id="BCB75167.1"/>
    </source>
</evidence>
<dbReference type="KEGG" id="pfla:Pflav_015770"/>
<evidence type="ECO:0008006" key="4">
    <source>
        <dbReference type="Google" id="ProtNLM"/>
    </source>
</evidence>
<evidence type="ECO:0000256" key="1">
    <source>
        <dbReference type="SAM" id="SignalP"/>
    </source>
</evidence>
<evidence type="ECO:0000313" key="3">
    <source>
        <dbReference type="Proteomes" id="UP000502508"/>
    </source>
</evidence>
<dbReference type="EMBL" id="AP022870">
    <property type="protein sequence ID" value="BCB75167.1"/>
    <property type="molecule type" value="Genomic_DNA"/>
</dbReference>
<dbReference type="Gene3D" id="2.50.20.20">
    <property type="match status" value="1"/>
</dbReference>
<reference evidence="2 3" key="1">
    <citation type="submission" date="2020-03" db="EMBL/GenBank/DDBJ databases">
        <title>Whole genome shotgun sequence of Phytohabitans flavus NBRC 107702.</title>
        <authorList>
            <person name="Komaki H."/>
            <person name="Tamura T."/>
        </authorList>
    </citation>
    <scope>NUCLEOTIDE SEQUENCE [LARGE SCALE GENOMIC DNA]</scope>
    <source>
        <strain evidence="2 3">NBRC 107702</strain>
    </source>
</reference>